<dbReference type="InterPro" id="IPR003593">
    <property type="entry name" value="AAA+_ATPase"/>
</dbReference>
<feature type="region of interest" description="Disordered" evidence="1">
    <location>
        <begin position="78"/>
        <end position="132"/>
    </location>
</feature>
<dbReference type="Proteomes" id="UP000672032">
    <property type="component" value="Chromosome 4"/>
</dbReference>
<dbReference type="GO" id="GO:0016887">
    <property type="term" value="F:ATP hydrolysis activity"/>
    <property type="evidence" value="ECO:0007669"/>
    <property type="project" value="InterPro"/>
</dbReference>
<gene>
    <name evidence="3" type="ORF">DSL72_005108</name>
</gene>
<organism evidence="3 4">
    <name type="scientific">Monilinia vaccinii-corymbosi</name>
    <dbReference type="NCBI Taxonomy" id="61207"/>
    <lineage>
        <taxon>Eukaryota</taxon>
        <taxon>Fungi</taxon>
        <taxon>Dikarya</taxon>
        <taxon>Ascomycota</taxon>
        <taxon>Pezizomycotina</taxon>
        <taxon>Leotiomycetes</taxon>
        <taxon>Helotiales</taxon>
        <taxon>Sclerotiniaceae</taxon>
        <taxon>Monilinia</taxon>
    </lineage>
</organism>
<dbReference type="EMBL" id="CP063408">
    <property type="protein sequence ID" value="QSZ33540.1"/>
    <property type="molecule type" value="Genomic_DNA"/>
</dbReference>
<dbReference type="PANTHER" id="PTHR23389:SF3">
    <property type="entry name" value="CHROMOSOME TRANSMISSION FIDELITY PROTEIN 18 HOMOLOG"/>
    <property type="match status" value="1"/>
</dbReference>
<evidence type="ECO:0000313" key="3">
    <source>
        <dbReference type="EMBL" id="QSZ33540.1"/>
    </source>
</evidence>
<accession>A0A8A3PEM3</accession>
<dbReference type="OrthoDB" id="2195431at2759"/>
<evidence type="ECO:0000313" key="4">
    <source>
        <dbReference type="Proteomes" id="UP000672032"/>
    </source>
</evidence>
<feature type="region of interest" description="Disordered" evidence="1">
    <location>
        <begin position="817"/>
        <end position="838"/>
    </location>
</feature>
<dbReference type="SMART" id="SM00382">
    <property type="entry name" value="AAA"/>
    <property type="match status" value="1"/>
</dbReference>
<feature type="region of interest" description="Disordered" evidence="1">
    <location>
        <begin position="158"/>
        <end position="195"/>
    </location>
</feature>
<feature type="domain" description="AAA+ ATPase" evidence="2">
    <location>
        <begin position="409"/>
        <end position="576"/>
    </location>
</feature>
<name>A0A8A3PEM3_9HELO</name>
<dbReference type="AlphaFoldDB" id="A0A8A3PEM3"/>
<evidence type="ECO:0000259" key="2">
    <source>
        <dbReference type="SMART" id="SM00382"/>
    </source>
</evidence>
<feature type="compositionally biased region" description="Basic and acidic residues" evidence="1">
    <location>
        <begin position="178"/>
        <end position="189"/>
    </location>
</feature>
<evidence type="ECO:0000256" key="1">
    <source>
        <dbReference type="SAM" id="MobiDB-lite"/>
    </source>
</evidence>
<dbReference type="InterPro" id="IPR027417">
    <property type="entry name" value="P-loop_NTPase"/>
</dbReference>
<dbReference type="Pfam" id="PF00004">
    <property type="entry name" value="AAA"/>
    <property type="match status" value="1"/>
</dbReference>
<dbReference type="GO" id="GO:0003677">
    <property type="term" value="F:DNA binding"/>
    <property type="evidence" value="ECO:0007669"/>
    <property type="project" value="TreeGrafter"/>
</dbReference>
<dbReference type="PANTHER" id="PTHR23389">
    <property type="entry name" value="CHROMOSOME TRANSMISSION FIDELITY FACTOR 18"/>
    <property type="match status" value="1"/>
</dbReference>
<reference evidence="3" key="1">
    <citation type="submission" date="2020-10" db="EMBL/GenBank/DDBJ databases">
        <title>Genome Sequence of Monilinia vaccinii-corymbosi Sheds Light on Mummy Berry Disease Infection of Blueberry and Mating Type.</title>
        <authorList>
            <person name="Yow A.G."/>
            <person name="Zhang Y."/>
            <person name="Bansal K."/>
            <person name="Eacker S.M."/>
            <person name="Sullivan S."/>
            <person name="Liachko I."/>
            <person name="Cubeta M.A."/>
            <person name="Rollins J.A."/>
            <person name="Ashrafi H."/>
        </authorList>
    </citation>
    <scope>NUCLEOTIDE SEQUENCE</scope>
    <source>
        <strain evidence="3">RL-1</strain>
    </source>
</reference>
<sequence>MEFTSSPDLPLPPTSDPAFFDPSILPSNATTITPTSDEFEALNWIEEETRLRKNREKEVIQHRSWKLAEAFRSEADHIQETPVRIKSSNQQHSFFIPSSPPNPQMPLVSSPIEYPPSSSPSGVKRPHPVRASDLRRPFKVGGFLLDDGEDLEEDLEQPAAKRRMTEKPASPVVVPEEDLLKDSANERGNKSLRTGPRKTVGGFLIYDDDEEDEEDEEDSGAELLRAIQLPKPALGATSDSSEGIGHNATLPAFLNIKTTKAGDIQTCSGKSFSITLKKKAAPISFEKMVAARSTTKAGRAKKSYYGINIHELIEEATKETKATELRKAETKNETIHSIENTVEKKPRKSLMWTEKYRAKTFMELCGDDRTHRQVLRWLKGWDPIVFPKSGKPKVAPTKKYGETDDEKPHRKILMLTGPPGLGKTTLAHVCARQAGYEVMEINASDERSRDVVKGRIRTSVGTENVKTGSTVTSKSGYVSKNARPLCVVVDEVDGVVGGAGGSGEGGFIKALIDLVLLDQKNSSTLKTNTNYYKKKKGDDFRLMRPLILICNDVYHPSLRPLRNSNFAEVIHIRKPPLDAVVQRMQSIFEKEGVSCDSDAIRVLCEATWGISPMDAKKGVEGTGEGDLRSIMVVGEWVAGKLKTESKGQRPRLTRQWVEKNMADDLSHGGGGSRAVGRGGIKEVVNRVFLEGAGFPRPTSFKNIIPDDLFDSEPKAQLGVAELARKVGMDRLGSMIETSGDTDRIMTDIFTEYPNQPFNDDSILSKPDAAYEWLHFHDSCSSRVFSGQEWELAGYLTQPVLAWHHLFASPARHYFRSDNQPNKKWGKSDEDAEPEAESLPFTGPRADFSAFEMEKLNRSTIQGLQAQLNAKLLRSFKSCEDIAMDLLPYVVRMMSPEVKPIVVGGSGEMRGIASVRKDTEKRMVKRAVDVMSEIGVVFERGRLEGNDTGAGKWGASEWVYRMEPPLDTLVTFLTSPSRADATSVRYAVRQVLDQEYQKNIIVRENAARQARFKAGNTDGGDGEYSFEKAKLGKGKSEKKVLGVGAGNEIKRDFFGRVLAERVLSSRDGNTGDDRASGEKGKEEKKVWVTFHEGFSNAVRKPITISELMRGL</sequence>
<dbReference type="GO" id="GO:0005524">
    <property type="term" value="F:ATP binding"/>
    <property type="evidence" value="ECO:0007669"/>
    <property type="project" value="InterPro"/>
</dbReference>
<feature type="region of interest" description="Disordered" evidence="1">
    <location>
        <begin position="1"/>
        <end position="23"/>
    </location>
</feature>
<keyword evidence="4" id="KW-1185">Reference proteome</keyword>
<dbReference type="GO" id="GO:0005634">
    <property type="term" value="C:nucleus"/>
    <property type="evidence" value="ECO:0007669"/>
    <property type="project" value="TreeGrafter"/>
</dbReference>
<dbReference type="CDD" id="cd00009">
    <property type="entry name" value="AAA"/>
    <property type="match status" value="1"/>
</dbReference>
<dbReference type="Gene3D" id="3.40.50.300">
    <property type="entry name" value="P-loop containing nucleotide triphosphate hydrolases"/>
    <property type="match status" value="1"/>
</dbReference>
<proteinExistence type="predicted"/>
<protein>
    <recommendedName>
        <fullName evidence="2">AAA+ ATPase domain-containing protein</fullName>
    </recommendedName>
</protein>
<dbReference type="SUPFAM" id="SSF52540">
    <property type="entry name" value="P-loop containing nucleoside triphosphate hydrolases"/>
    <property type="match status" value="1"/>
</dbReference>
<dbReference type="InterPro" id="IPR003959">
    <property type="entry name" value="ATPase_AAA_core"/>
</dbReference>